<evidence type="ECO:0000256" key="1">
    <source>
        <dbReference type="SAM" id="MobiDB-lite"/>
    </source>
</evidence>
<evidence type="ECO:0000313" key="3">
    <source>
        <dbReference type="EMBL" id="EAT91698.2"/>
    </source>
</evidence>
<organism evidence="3 4">
    <name type="scientific">Phaeosphaeria nodorum (strain SN15 / ATCC MYA-4574 / FGSC 10173)</name>
    <name type="common">Glume blotch fungus</name>
    <name type="synonym">Parastagonospora nodorum</name>
    <dbReference type="NCBI Taxonomy" id="321614"/>
    <lineage>
        <taxon>Eukaryota</taxon>
        <taxon>Fungi</taxon>
        <taxon>Dikarya</taxon>
        <taxon>Ascomycota</taxon>
        <taxon>Pezizomycotina</taxon>
        <taxon>Dothideomycetes</taxon>
        <taxon>Pleosporomycetidae</taxon>
        <taxon>Pleosporales</taxon>
        <taxon>Pleosporineae</taxon>
        <taxon>Phaeosphaeriaceae</taxon>
        <taxon>Parastagonospora</taxon>
    </lineage>
</organism>
<dbReference type="VEuPathDB" id="FungiDB:JI435_002030"/>
<dbReference type="HOGENOM" id="CLU_1261930_0_0_1"/>
<dbReference type="GeneID" id="5968450"/>
<proteinExistence type="predicted"/>
<feature type="region of interest" description="Disordered" evidence="1">
    <location>
        <begin position="24"/>
        <end position="43"/>
    </location>
</feature>
<reference evidence="4" key="1">
    <citation type="journal article" date="2007" name="Plant Cell">
        <title>Dothideomycete-plant interactions illuminated by genome sequencing and EST analysis of the wheat pathogen Stagonospora nodorum.</title>
        <authorList>
            <person name="Hane J.K."/>
            <person name="Lowe R.G."/>
            <person name="Solomon P.S."/>
            <person name="Tan K.C."/>
            <person name="Schoch C.L."/>
            <person name="Spatafora J.W."/>
            <person name="Crous P.W."/>
            <person name="Kodira C."/>
            <person name="Birren B.W."/>
            <person name="Galagan J.E."/>
            <person name="Torriani S.F."/>
            <person name="McDonald B.A."/>
            <person name="Oliver R.P."/>
        </authorList>
    </citation>
    <scope>NUCLEOTIDE SEQUENCE [LARGE SCALE GENOMIC DNA]</scope>
    <source>
        <strain evidence="4">SN15 / ATCC MYA-4574 / FGSC 10173</strain>
    </source>
</reference>
<protein>
    <submittedName>
        <fullName evidence="3">Uncharacterized protein</fullName>
    </submittedName>
</protein>
<dbReference type="AlphaFoldDB" id="Q0V711"/>
<name>Q0V711_PHANO</name>
<gene>
    <name evidence="3" type="ORF">SNOG_00203</name>
</gene>
<feature type="signal peptide" evidence="2">
    <location>
        <begin position="1"/>
        <end position="19"/>
    </location>
</feature>
<dbReference type="Proteomes" id="UP000001055">
    <property type="component" value="Unassembled WGS sequence"/>
</dbReference>
<dbReference type="InParanoid" id="Q0V711"/>
<feature type="compositionally biased region" description="Basic and acidic residues" evidence="1">
    <location>
        <begin position="26"/>
        <end position="35"/>
    </location>
</feature>
<feature type="chain" id="PRO_5004178712" evidence="2">
    <location>
        <begin position="20"/>
        <end position="219"/>
    </location>
</feature>
<sequence>MLLTNAFVSLAALASFAAALPGGDWSGHRSSEKETPSYTQYSEEEPIAEIVTKTSVYEKPTTYTTTKTVAIPVTTVAEYPETFATAVEYTSTGYSTKVRITAVQFVHQLTACQTYTDYETKVETKTYSTVSVITTTIYTTKVQSDVKTKTELKTVPYTSVDTKYSTTVKNYEKTHVTSTASTAVYTETSKVPITSLYFETKTACETKPCTTKEGYGDGY</sequence>
<dbReference type="RefSeq" id="XP_001790896.1">
    <property type="nucleotide sequence ID" value="XM_001790844.1"/>
</dbReference>
<accession>Q0V711</accession>
<dbReference type="KEGG" id="pno:SNOG_00203"/>
<dbReference type="eggNOG" id="ENOG502RFKI">
    <property type="taxonomic scope" value="Eukaryota"/>
</dbReference>
<dbReference type="EMBL" id="CH445325">
    <property type="protein sequence ID" value="EAT91698.2"/>
    <property type="molecule type" value="Genomic_DNA"/>
</dbReference>
<keyword evidence="2" id="KW-0732">Signal</keyword>
<evidence type="ECO:0000256" key="2">
    <source>
        <dbReference type="SAM" id="SignalP"/>
    </source>
</evidence>
<evidence type="ECO:0000313" key="4">
    <source>
        <dbReference type="Proteomes" id="UP000001055"/>
    </source>
</evidence>